<dbReference type="InterPro" id="IPR038128">
    <property type="entry name" value="Gamma_PGA_hydro_sf"/>
</dbReference>
<dbReference type="Pfam" id="PF05908">
    <property type="entry name" value="Gamma_PGA_hydro"/>
    <property type="match status" value="1"/>
</dbReference>
<dbReference type="Gene3D" id="3.40.630.100">
    <property type="entry name" value="Poly-gamma-glutamate hydrolase, zinc-binding motif"/>
    <property type="match status" value="1"/>
</dbReference>
<dbReference type="InterPro" id="IPR006311">
    <property type="entry name" value="TAT_signal"/>
</dbReference>
<feature type="chain" id="PRO_5045259685" evidence="1">
    <location>
        <begin position="27"/>
        <end position="284"/>
    </location>
</feature>
<feature type="signal peptide" evidence="1">
    <location>
        <begin position="1"/>
        <end position="26"/>
    </location>
</feature>
<evidence type="ECO:0000313" key="3">
    <source>
        <dbReference type="Proteomes" id="UP001595834"/>
    </source>
</evidence>
<name>A0ABV9UIX6_9ACTN</name>
<dbReference type="PROSITE" id="PS51318">
    <property type="entry name" value="TAT"/>
    <property type="match status" value="1"/>
</dbReference>
<keyword evidence="2" id="KW-0378">Hydrolase</keyword>
<comment type="caution">
    <text evidence="2">The sequence shown here is derived from an EMBL/GenBank/DDBJ whole genome shotgun (WGS) entry which is preliminary data.</text>
</comment>
<proteinExistence type="predicted"/>
<organism evidence="2 3">
    <name type="scientific">Streptomyces mauvecolor</name>
    <dbReference type="NCBI Taxonomy" id="58345"/>
    <lineage>
        <taxon>Bacteria</taxon>
        <taxon>Bacillati</taxon>
        <taxon>Actinomycetota</taxon>
        <taxon>Actinomycetes</taxon>
        <taxon>Kitasatosporales</taxon>
        <taxon>Streptomycetaceae</taxon>
        <taxon>Streptomyces</taxon>
    </lineage>
</organism>
<dbReference type="GO" id="GO:0016787">
    <property type="term" value="F:hydrolase activity"/>
    <property type="evidence" value="ECO:0007669"/>
    <property type="project" value="UniProtKB-KW"/>
</dbReference>
<sequence length="284" mass="29922">METPYASRRSVLSVLAAASAAPLLSASWGAGVAHATASGDTYSSSTDLYTRLPGGEGTDYARRYKRHAMADNSAAQKYPYNRTMIMAMHGGGIEVGTSELCLGVAGYHPATLAATPADGPAYDYWMFEAIRSSDNAELHVTAEHCDDHVALSMAAGSFNVLSLHGCTAATAGAPASRPEAVVIGGRNETFKRYLTEELKGAGFQTIDGASNPELDGDSPDNICNRTMLGKGGQLELTTELRRSMFGTFTRTGCAASTNQTFWSFTAACRAATARLEAGPDQVIL</sequence>
<accession>A0ABV9UIX6</accession>
<reference evidence="3" key="1">
    <citation type="journal article" date="2019" name="Int. J. Syst. Evol. Microbiol.">
        <title>The Global Catalogue of Microorganisms (GCM) 10K type strain sequencing project: providing services to taxonomists for standard genome sequencing and annotation.</title>
        <authorList>
            <consortium name="The Broad Institute Genomics Platform"/>
            <consortium name="The Broad Institute Genome Sequencing Center for Infectious Disease"/>
            <person name="Wu L."/>
            <person name="Ma J."/>
        </authorList>
    </citation>
    <scope>NUCLEOTIDE SEQUENCE [LARGE SCALE GENOMIC DNA]</scope>
    <source>
        <strain evidence="3">CCM 7224</strain>
    </source>
</reference>
<gene>
    <name evidence="2" type="ORF">ACFPFX_12000</name>
</gene>
<keyword evidence="1" id="KW-0732">Signal</keyword>
<keyword evidence="3" id="KW-1185">Reference proteome</keyword>
<dbReference type="EMBL" id="JBHSIZ010000012">
    <property type="protein sequence ID" value="MFC4957012.1"/>
    <property type="molecule type" value="Genomic_DNA"/>
</dbReference>
<dbReference type="RefSeq" id="WP_344380848.1">
    <property type="nucleotide sequence ID" value="NZ_BAAASQ010000056.1"/>
</dbReference>
<evidence type="ECO:0000256" key="1">
    <source>
        <dbReference type="SAM" id="SignalP"/>
    </source>
</evidence>
<protein>
    <submittedName>
        <fullName evidence="2">Poly-gamma-glutamate hydrolase family protein</fullName>
    </submittedName>
</protein>
<evidence type="ECO:0000313" key="2">
    <source>
        <dbReference type="EMBL" id="MFC4957012.1"/>
    </source>
</evidence>
<dbReference type="Proteomes" id="UP001595834">
    <property type="component" value="Unassembled WGS sequence"/>
</dbReference>
<dbReference type="InterPro" id="IPR008585">
    <property type="entry name" value="Gamma_PGA_hydro"/>
</dbReference>